<dbReference type="EMBL" id="PVNA01000003">
    <property type="protein sequence ID" value="PRX13673.1"/>
    <property type="molecule type" value="Genomic_DNA"/>
</dbReference>
<proteinExistence type="predicted"/>
<sequence length="212" mass="25642">MIKEALLKELNDLQSEVNLTDFNTLERKLKYFLRFELGDNLENGTKQRVNQATIRASELFESHFTEDSKIYIIIYDFSNKIFNNTSAYIHEILNDNEIKGESYDEKLALRYFDYETEIEWVEGKLSIYSGKRNKISHEKIFNGIANYEMGFEPYIHQLIYFFEKKTQKWFWMYDDRGCLMYSNETSELKDNFTKFDSWIVESQRNQMKEQFR</sequence>
<dbReference type="Pfam" id="PF13021">
    <property type="entry name" value="DUF3885"/>
    <property type="match status" value="1"/>
</dbReference>
<accession>A0A084JW71</accession>
<dbReference type="Proteomes" id="UP000239997">
    <property type="component" value="Unassembled WGS sequence"/>
</dbReference>
<organism evidence="2 4">
    <name type="scientific">Nonlabens ulvanivorans</name>
    <name type="common">Persicivirga ulvanivorans</name>
    <dbReference type="NCBI Taxonomy" id="906888"/>
    <lineage>
        <taxon>Bacteria</taxon>
        <taxon>Pseudomonadati</taxon>
        <taxon>Bacteroidota</taxon>
        <taxon>Flavobacteriia</taxon>
        <taxon>Flavobacteriales</taxon>
        <taxon>Flavobacteriaceae</taxon>
        <taxon>Nonlabens</taxon>
    </lineage>
</organism>
<reference evidence="3 5" key="2">
    <citation type="submission" date="2018-03" db="EMBL/GenBank/DDBJ databases">
        <title>Genomic Encyclopedia of Archaeal and Bacterial Type Strains, Phase II (KMG-II): from individual species to whole genera.</title>
        <authorList>
            <person name="Goeker M."/>
        </authorList>
    </citation>
    <scope>NUCLEOTIDE SEQUENCE [LARGE SCALE GENOMIC DNA]</scope>
    <source>
        <strain evidence="3 5">DSM 22727</strain>
    </source>
</reference>
<evidence type="ECO:0000313" key="4">
    <source>
        <dbReference type="Proteomes" id="UP000028531"/>
    </source>
</evidence>
<gene>
    <name evidence="2" type="ORF">IL45_13885</name>
    <name evidence="3" type="ORF">LY02_01918</name>
</gene>
<dbReference type="OrthoDB" id="72213at2"/>
<dbReference type="Proteomes" id="UP000028531">
    <property type="component" value="Unassembled WGS sequence"/>
</dbReference>
<feature type="domain" description="DUF3885" evidence="1">
    <location>
        <begin position="23"/>
        <end position="201"/>
    </location>
</feature>
<reference evidence="2 4" key="1">
    <citation type="submission" date="2014-07" db="EMBL/GenBank/DDBJ databases">
        <title>Draft genome sequence of Nonlabens ulvanivorans, an ulvan degrading bacterium.</title>
        <authorList>
            <person name="Kopel M."/>
            <person name="Helbert W."/>
            <person name="Henrissat B."/>
            <person name="Doniger T."/>
            <person name="Banin E."/>
        </authorList>
    </citation>
    <scope>NUCLEOTIDE SEQUENCE [LARGE SCALE GENOMIC DNA]</scope>
    <source>
        <strain evidence="2 4">PLR</strain>
    </source>
</reference>
<evidence type="ECO:0000313" key="3">
    <source>
        <dbReference type="EMBL" id="PRX13673.1"/>
    </source>
</evidence>
<protein>
    <submittedName>
        <fullName evidence="3">Uncharacterized protein DUF3885</fullName>
    </submittedName>
</protein>
<dbReference type="InterPro" id="IPR024976">
    <property type="entry name" value="DUF3885"/>
</dbReference>
<dbReference type="RefSeq" id="WP_036584905.1">
    <property type="nucleotide sequence ID" value="NZ_JPJI01000032.1"/>
</dbReference>
<keyword evidence="5" id="KW-1185">Reference proteome</keyword>
<evidence type="ECO:0000313" key="5">
    <source>
        <dbReference type="Proteomes" id="UP000239997"/>
    </source>
</evidence>
<dbReference type="EMBL" id="JPJI01000032">
    <property type="protein sequence ID" value="KEZ93205.1"/>
    <property type="molecule type" value="Genomic_DNA"/>
</dbReference>
<evidence type="ECO:0000313" key="2">
    <source>
        <dbReference type="EMBL" id="KEZ93205.1"/>
    </source>
</evidence>
<dbReference type="AlphaFoldDB" id="A0A084JW71"/>
<comment type="caution">
    <text evidence="2">The sequence shown here is derived from an EMBL/GenBank/DDBJ whole genome shotgun (WGS) entry which is preliminary data.</text>
</comment>
<evidence type="ECO:0000259" key="1">
    <source>
        <dbReference type="Pfam" id="PF13021"/>
    </source>
</evidence>
<name>A0A084JW71_NONUL</name>